<reference evidence="1" key="1">
    <citation type="journal article" date="2014" name="Microbiology">
        <title>A 2,4-dichlorophenoxyacetic acid degradation plasmid pM7012 discloses distribution of an unclassified megaplasmid group across bacterial species.</title>
        <authorList>
            <person name="Sakai Y."/>
            <person name="Ogawa N."/>
            <person name="Shimomura Y."/>
            <person name="Fujii T."/>
        </authorList>
    </citation>
    <scope>NUCLEOTIDE SEQUENCE</scope>
    <source>
        <strain evidence="1">M701</strain>
    </source>
</reference>
<dbReference type="AlphaFoldDB" id="V5YNC4"/>
<dbReference type="RefSeq" id="WP_023842445.1">
    <property type="nucleotide sequence ID" value="NC_022995.1"/>
</dbReference>
<evidence type="ECO:0000313" key="1">
    <source>
        <dbReference type="EMBL" id="BAO18902.1"/>
    </source>
</evidence>
<organism evidence="1">
    <name type="scientific">Burkholderia sp. M701</name>
    <dbReference type="NCBI Taxonomy" id="326454"/>
    <lineage>
        <taxon>Bacteria</taxon>
        <taxon>Pseudomonadati</taxon>
        <taxon>Pseudomonadota</taxon>
        <taxon>Betaproteobacteria</taxon>
        <taxon>Burkholderiales</taxon>
        <taxon>Burkholderiaceae</taxon>
        <taxon>Burkholderia</taxon>
    </lineage>
</organism>
<dbReference type="EMBL" id="AB853026">
    <property type="protein sequence ID" value="BAO18902.1"/>
    <property type="molecule type" value="Genomic_DNA"/>
</dbReference>
<reference evidence="1" key="2">
    <citation type="submission" date="2024-06" db="EMBL/GenBank/DDBJ databases">
        <authorList>
            <person name="Sakai Y."/>
            <person name="Fujii T."/>
        </authorList>
    </citation>
    <scope>NUCLEOTIDE SEQUENCE</scope>
    <source>
        <strain evidence="1">M701</strain>
        <plasmid evidence="1">pM7012</plasmid>
    </source>
</reference>
<accession>V5YNC4</accession>
<sequence length="378" mass="41734">MSLDQLKKHAKNAGPLLEELGVRGPVKLSTSQKFVARLHGYPDWISACEAQAEAKKTRPPTNEPDPAAAYWVLRYETFSIDVAGRREQPAKAAVHIIPGVTNALGLLWFTASRFMDEQESPGSLEQFTLALEDCAEVDSATRQCLHLVMPGMRQRMSLRLYPLAERVLLLGLPDLSPEKEVVEILDTRVSIDDMETVLKAARLSYEDFKAEFKLFHEAHPAKSIFTGLQQFVADQAREDAASQGPRGGLWTAEEKHVGPWRFRLLFCHDSFYFDAFDEAGGTGTFTDLTQDSMIRRQASGQWVVGAGGPNQGTVRLGGLPHDAVESLAEVATNWGVGLTVEGVRRCSPIENGQAPSHIKFLTWLKNEHPDALKGGRDG</sequence>
<geneLocation type="plasmid" evidence="1">
    <name>pM7012</name>
</geneLocation>
<name>V5YNC4_9BURK</name>
<proteinExistence type="predicted"/>
<protein>
    <submittedName>
        <fullName evidence="1">Uncharacterized protein</fullName>
    </submittedName>
</protein>
<keyword evidence="1" id="KW-0614">Plasmid</keyword>